<dbReference type="RefSeq" id="WP_136458265.1">
    <property type="nucleotide sequence ID" value="NZ_SRSF01000002.1"/>
</dbReference>
<feature type="signal peptide" evidence="1">
    <location>
        <begin position="1"/>
        <end position="26"/>
    </location>
</feature>
<dbReference type="NCBIfam" id="TIGR04183">
    <property type="entry name" value="Por_Secre_tail"/>
    <property type="match status" value="1"/>
</dbReference>
<name>A0A4S4NNW6_9BACT</name>
<dbReference type="EMBL" id="SRSF01000002">
    <property type="protein sequence ID" value="THH40725.1"/>
    <property type="molecule type" value="Genomic_DNA"/>
</dbReference>
<dbReference type="AlphaFoldDB" id="A0A4S4NNW6"/>
<evidence type="ECO:0000313" key="2">
    <source>
        <dbReference type="EMBL" id="THH40725.1"/>
    </source>
</evidence>
<reference evidence="2 3" key="1">
    <citation type="submission" date="2019-04" db="EMBL/GenBank/DDBJ databases">
        <title>Lewinella litorea sp. nov., isolated from a marine sand.</title>
        <authorList>
            <person name="Yoon J.-H."/>
        </authorList>
    </citation>
    <scope>NUCLEOTIDE SEQUENCE [LARGE SCALE GENOMIC DNA]</scope>
    <source>
        <strain evidence="2 3">HSMS-39</strain>
    </source>
</reference>
<dbReference type="InterPro" id="IPR026444">
    <property type="entry name" value="Secre_tail"/>
</dbReference>
<sequence length="251" mass="26859">MYPLSLSLRLALVGLFLFSLTPESQAQIAFDLGDGRPGGISASSVVGESIYRGGIAGGDDSEIVSEASLPAVLTYFGVTNRGGAVEAAWETTHEENLNRYVVEYSPDGVSFAALAERLPLTGPLTANRHYRIELPLPEGAEAYYRLRTVEADGSFSLSALERMVFERAGWSFTILANPVLDHKLGISVAGAAGDLTLQVFSLDGREQLRRSLGPSGNGIYRTALRLPPGVYIVTLDGQDGGRQSQRVVVGR</sequence>
<proteinExistence type="predicted"/>
<evidence type="ECO:0000313" key="3">
    <source>
        <dbReference type="Proteomes" id="UP000308528"/>
    </source>
</evidence>
<dbReference type="OrthoDB" id="921681at2"/>
<gene>
    <name evidence="2" type="ORF">E4021_08335</name>
</gene>
<comment type="caution">
    <text evidence="2">The sequence shown here is derived from an EMBL/GenBank/DDBJ whole genome shotgun (WGS) entry which is preliminary data.</text>
</comment>
<keyword evidence="3" id="KW-1185">Reference proteome</keyword>
<feature type="chain" id="PRO_5020966144" evidence="1">
    <location>
        <begin position="27"/>
        <end position="251"/>
    </location>
</feature>
<protein>
    <submittedName>
        <fullName evidence="2">T9SS type A sorting domain-containing protein</fullName>
    </submittedName>
</protein>
<keyword evidence="1" id="KW-0732">Signal</keyword>
<dbReference type="Proteomes" id="UP000308528">
    <property type="component" value="Unassembled WGS sequence"/>
</dbReference>
<accession>A0A4S4NNW6</accession>
<organism evidence="2 3">
    <name type="scientific">Neolewinella litorea</name>
    <dbReference type="NCBI Taxonomy" id="2562452"/>
    <lineage>
        <taxon>Bacteria</taxon>
        <taxon>Pseudomonadati</taxon>
        <taxon>Bacteroidota</taxon>
        <taxon>Saprospiria</taxon>
        <taxon>Saprospirales</taxon>
        <taxon>Lewinellaceae</taxon>
        <taxon>Neolewinella</taxon>
    </lineage>
</organism>
<evidence type="ECO:0000256" key="1">
    <source>
        <dbReference type="SAM" id="SignalP"/>
    </source>
</evidence>